<protein>
    <submittedName>
        <fullName evidence="2">Uncharacterized protein</fullName>
    </submittedName>
</protein>
<organism evidence="2">
    <name type="scientific">Lygus hesperus</name>
    <name type="common">Western plant bug</name>
    <dbReference type="NCBI Taxonomy" id="30085"/>
    <lineage>
        <taxon>Eukaryota</taxon>
        <taxon>Metazoa</taxon>
        <taxon>Ecdysozoa</taxon>
        <taxon>Arthropoda</taxon>
        <taxon>Hexapoda</taxon>
        <taxon>Insecta</taxon>
        <taxon>Pterygota</taxon>
        <taxon>Neoptera</taxon>
        <taxon>Paraneoptera</taxon>
        <taxon>Hemiptera</taxon>
        <taxon>Heteroptera</taxon>
        <taxon>Panheteroptera</taxon>
        <taxon>Cimicomorpha</taxon>
        <taxon>Miridae</taxon>
        <taxon>Mirini</taxon>
        <taxon>Lygus</taxon>
    </lineage>
</organism>
<accession>A0A146KP05</accession>
<proteinExistence type="predicted"/>
<feature type="chain" id="PRO_5007526678" evidence="1">
    <location>
        <begin position="29"/>
        <end position="108"/>
    </location>
</feature>
<dbReference type="EMBL" id="GDHC01020830">
    <property type="protein sequence ID" value="JAP97798.1"/>
    <property type="molecule type" value="Transcribed_RNA"/>
</dbReference>
<gene>
    <name evidence="2" type="ORF">g.77713</name>
</gene>
<sequence length="108" mass="12444">MVSLVLQVSLVVTVWLVLPLLASDTVLSDTDSSDTDSSDTESTVERTRWFTDCSYGHPPTTDPSSLPPFSYKLRFNKFFALLKKSLHFSNHFFPDHEYDKNYRSKFLM</sequence>
<keyword evidence="1" id="KW-0732">Signal</keyword>
<evidence type="ECO:0000256" key="1">
    <source>
        <dbReference type="SAM" id="SignalP"/>
    </source>
</evidence>
<name>A0A146KP05_LYGHE</name>
<reference evidence="2" key="1">
    <citation type="journal article" date="2016" name="Gigascience">
        <title>De novo construction of an expanded transcriptome assembly for the western tarnished plant bug, Lygus hesperus.</title>
        <authorList>
            <person name="Tassone E.E."/>
            <person name="Geib S.M."/>
            <person name="Hall B."/>
            <person name="Fabrick J.A."/>
            <person name="Brent C.S."/>
            <person name="Hull J.J."/>
        </authorList>
    </citation>
    <scope>NUCLEOTIDE SEQUENCE</scope>
</reference>
<feature type="signal peptide" evidence="1">
    <location>
        <begin position="1"/>
        <end position="28"/>
    </location>
</feature>
<evidence type="ECO:0000313" key="2">
    <source>
        <dbReference type="EMBL" id="JAP97798.1"/>
    </source>
</evidence>
<dbReference type="AlphaFoldDB" id="A0A146KP05"/>